<accession>A0ABU8LJ13</accession>
<dbReference type="EMBL" id="JBBDGN010000004">
    <property type="protein sequence ID" value="MEJ1091310.1"/>
    <property type="molecule type" value="Genomic_DNA"/>
</dbReference>
<evidence type="ECO:0000313" key="5">
    <source>
        <dbReference type="EMBL" id="MEJ1091310.1"/>
    </source>
</evidence>
<evidence type="ECO:0000256" key="3">
    <source>
        <dbReference type="ARBA" id="ARBA00023002"/>
    </source>
</evidence>
<dbReference type="InterPro" id="IPR005399">
    <property type="entry name" value="K_chnl_volt-dep_bsu_KCNAB-rel"/>
</dbReference>
<dbReference type="PANTHER" id="PTHR43150:SF4">
    <property type="entry name" value="L-GLYCERALDEHYDE 3-PHOSPHATE REDUCTASE"/>
    <property type="match status" value="1"/>
</dbReference>
<dbReference type="NCBIfam" id="NF007388">
    <property type="entry name" value="PRK09912.1"/>
    <property type="match status" value="1"/>
</dbReference>
<reference evidence="5 6" key="1">
    <citation type="submission" date="2024-02" db="EMBL/GenBank/DDBJ databases">
        <authorList>
            <person name="Saticioglu I.B."/>
        </authorList>
    </citation>
    <scope>NUCLEOTIDE SEQUENCE [LARGE SCALE GENOMIC DNA]</scope>
    <source>
        <strain evidence="5 6">Mu-43</strain>
    </source>
</reference>
<dbReference type="InterPro" id="IPR036812">
    <property type="entry name" value="NAD(P)_OxRdtase_dom_sf"/>
</dbReference>
<feature type="domain" description="NADP-dependent oxidoreductase" evidence="4">
    <location>
        <begin position="41"/>
        <end position="339"/>
    </location>
</feature>
<dbReference type="EC" id="1.1.1.-" evidence="5"/>
<dbReference type="Proteomes" id="UP001366085">
    <property type="component" value="Unassembled WGS sequence"/>
</dbReference>
<protein>
    <submittedName>
        <fullName evidence="5">L-glyceraldehyde 3-phosphate reductase</fullName>
        <ecNumber evidence="5">1.1.1.-</ecNumber>
    </submittedName>
</protein>
<dbReference type="RefSeq" id="WP_337318701.1">
    <property type="nucleotide sequence ID" value="NZ_JBBDGN010000004.1"/>
</dbReference>
<keyword evidence="6" id="KW-1185">Reference proteome</keyword>
<evidence type="ECO:0000256" key="2">
    <source>
        <dbReference type="ARBA" id="ARBA00022857"/>
    </source>
</evidence>
<evidence type="ECO:0000256" key="1">
    <source>
        <dbReference type="ARBA" id="ARBA00006515"/>
    </source>
</evidence>
<dbReference type="Gene3D" id="3.20.20.100">
    <property type="entry name" value="NADP-dependent oxidoreductase domain"/>
    <property type="match status" value="1"/>
</dbReference>
<dbReference type="PANTHER" id="PTHR43150">
    <property type="entry name" value="HYPERKINETIC, ISOFORM M"/>
    <property type="match status" value="1"/>
</dbReference>
<comment type="caution">
    <text evidence="5">The sequence shown here is derived from an EMBL/GenBank/DDBJ whole genome shotgun (WGS) entry which is preliminary data.</text>
</comment>
<keyword evidence="2" id="KW-0521">NADP</keyword>
<gene>
    <name evidence="5" type="primary">mgrA</name>
    <name evidence="5" type="ORF">WDU93_06335</name>
</gene>
<dbReference type="GO" id="GO:0016491">
    <property type="term" value="F:oxidoreductase activity"/>
    <property type="evidence" value="ECO:0007669"/>
    <property type="project" value="UniProtKB-KW"/>
</dbReference>
<dbReference type="SUPFAM" id="SSF51430">
    <property type="entry name" value="NAD(P)-linked oxidoreductase"/>
    <property type="match status" value="1"/>
</dbReference>
<name>A0ABU8LJ13_9MICO</name>
<evidence type="ECO:0000259" key="4">
    <source>
        <dbReference type="Pfam" id="PF00248"/>
    </source>
</evidence>
<proteinExistence type="inferred from homology"/>
<keyword evidence="3 5" id="KW-0560">Oxidoreductase</keyword>
<dbReference type="InterPro" id="IPR023210">
    <property type="entry name" value="NADP_OxRdtase_dom"/>
</dbReference>
<sequence>MTDPRFRPDVPELHRPYAAAADRYQRFAYRQVGTSGLYLPPISLGLWWNFGDNIPMDNQRALLRHAFDRGITHFDLANNYGPPYGSAEKNFGRILAEDLRPYRDELIISSKAGWDMWPGPYGDLGSRKYILASADQSLTRMGLDYVDIFYSHRVDPDTPIEETVGALDTLVRQGKALYVGISSYSAERTAEAAAVARDLGTPLVIHQPSYSILNRWVEDGLTETLRAEGLGAIAFTPLAQGLLTGKYLADGTADRAQKRGSLSERPLSDEGLEVLRGLNAIAAERGQSLAQMALQWTLRDPVVASALIGASRPEQLDENIAAVDGPEFSEVELTAIDELAGGIDVNLWAVSSEL</sequence>
<organism evidence="5 6">
    <name type="scientific">Microbacterium istanbulense</name>
    <dbReference type="NCBI Taxonomy" id="3122049"/>
    <lineage>
        <taxon>Bacteria</taxon>
        <taxon>Bacillati</taxon>
        <taxon>Actinomycetota</taxon>
        <taxon>Actinomycetes</taxon>
        <taxon>Micrococcales</taxon>
        <taxon>Microbacteriaceae</taxon>
        <taxon>Microbacterium</taxon>
    </lineage>
</organism>
<dbReference type="Pfam" id="PF00248">
    <property type="entry name" value="Aldo_ket_red"/>
    <property type="match status" value="1"/>
</dbReference>
<comment type="similarity">
    <text evidence="1">Belongs to the shaker potassium channel beta subunit family.</text>
</comment>
<evidence type="ECO:0000313" key="6">
    <source>
        <dbReference type="Proteomes" id="UP001366085"/>
    </source>
</evidence>